<keyword evidence="5" id="KW-0046">Antibiotic resistance</keyword>
<dbReference type="PANTHER" id="PTHR42711:SF18">
    <property type="entry name" value="ABC TRANSPORTER, ATP-BINDING PROTEIN"/>
    <property type="match status" value="1"/>
</dbReference>
<dbReference type="GO" id="GO:0005886">
    <property type="term" value="C:plasma membrane"/>
    <property type="evidence" value="ECO:0007669"/>
    <property type="project" value="UniProtKB-SubCell"/>
</dbReference>
<keyword evidence="9" id="KW-1185">Reference proteome</keyword>
<feature type="domain" description="ABC transporter" evidence="6">
    <location>
        <begin position="6"/>
        <end position="249"/>
    </location>
</feature>
<comment type="caution">
    <text evidence="7">The sequence shown here is derived from an EMBL/GenBank/DDBJ whole genome shotgun (WGS) entry which is preliminary data.</text>
</comment>
<name>A0A3A9W9M0_9ACTN</name>
<dbReference type="Gene3D" id="3.40.50.300">
    <property type="entry name" value="P-loop containing nucleotide triphosphate hydrolases"/>
    <property type="match status" value="1"/>
</dbReference>
<dbReference type="OrthoDB" id="9804819at2"/>
<evidence type="ECO:0000256" key="4">
    <source>
        <dbReference type="ARBA" id="ARBA00022840"/>
    </source>
</evidence>
<evidence type="ECO:0000259" key="6">
    <source>
        <dbReference type="PROSITE" id="PS50893"/>
    </source>
</evidence>
<dbReference type="Pfam" id="PF00005">
    <property type="entry name" value="ABC_tran"/>
    <property type="match status" value="1"/>
</dbReference>
<dbReference type="GO" id="GO:0005524">
    <property type="term" value="F:ATP binding"/>
    <property type="evidence" value="ECO:0007669"/>
    <property type="project" value="UniProtKB-KW"/>
</dbReference>
<dbReference type="GO" id="GO:0046677">
    <property type="term" value="P:response to antibiotic"/>
    <property type="evidence" value="ECO:0007669"/>
    <property type="project" value="UniProtKB-KW"/>
</dbReference>
<dbReference type="SMART" id="SM00382">
    <property type="entry name" value="AAA"/>
    <property type="match status" value="1"/>
</dbReference>
<reference evidence="9 10" key="1">
    <citation type="submission" date="2018-09" db="EMBL/GenBank/DDBJ databases">
        <title>Streptomyces sp. nov. DS1-2, an endophytic actinomycete isolated from roots of Dendrobium scabrilingue.</title>
        <authorList>
            <person name="Kuncharoen N."/>
            <person name="Kudo T."/>
            <person name="Ohkuma M."/>
            <person name="Yuki M."/>
            <person name="Tanasupawat S."/>
        </authorList>
    </citation>
    <scope>NUCLEOTIDE SEQUENCE [LARGE SCALE GENOMIC DNA]</scope>
    <source>
        <strain evidence="7 10">AZ1-7</strain>
        <strain evidence="8 9">DS1-2</strain>
    </source>
</reference>
<dbReference type="RefSeq" id="WP_120700207.1">
    <property type="nucleotide sequence ID" value="NZ_RBDX01000038.1"/>
</dbReference>
<dbReference type="EMBL" id="RBDX01000038">
    <property type="protein sequence ID" value="RKN04256.1"/>
    <property type="molecule type" value="Genomic_DNA"/>
</dbReference>
<dbReference type="InterPro" id="IPR003593">
    <property type="entry name" value="AAA+_ATPase"/>
</dbReference>
<evidence type="ECO:0000256" key="3">
    <source>
        <dbReference type="ARBA" id="ARBA00022741"/>
    </source>
</evidence>
<keyword evidence="3" id="KW-0547">Nucleotide-binding</keyword>
<dbReference type="EMBL" id="RBDY01000037">
    <property type="protein sequence ID" value="RKN14774.1"/>
    <property type="molecule type" value="Genomic_DNA"/>
</dbReference>
<evidence type="ECO:0000256" key="2">
    <source>
        <dbReference type="ARBA" id="ARBA00022448"/>
    </source>
</evidence>
<keyword evidence="2" id="KW-0813">Transport</keyword>
<dbReference type="PANTHER" id="PTHR42711">
    <property type="entry name" value="ABC TRANSPORTER ATP-BINDING PROTEIN"/>
    <property type="match status" value="1"/>
</dbReference>
<dbReference type="AlphaFoldDB" id="A0A3A9W9M0"/>
<dbReference type="Proteomes" id="UP000268652">
    <property type="component" value="Unassembled WGS sequence"/>
</dbReference>
<evidence type="ECO:0000313" key="10">
    <source>
        <dbReference type="Proteomes" id="UP000275024"/>
    </source>
</evidence>
<dbReference type="Proteomes" id="UP000275024">
    <property type="component" value="Unassembled WGS sequence"/>
</dbReference>
<evidence type="ECO:0000256" key="5">
    <source>
        <dbReference type="ARBA" id="ARBA00023251"/>
    </source>
</evidence>
<keyword evidence="4 7" id="KW-0067">ATP-binding</keyword>
<organism evidence="7 10">
    <name type="scientific">Streptomyces radicis</name>
    <dbReference type="NCBI Taxonomy" id="1750517"/>
    <lineage>
        <taxon>Bacteria</taxon>
        <taxon>Bacillati</taxon>
        <taxon>Actinomycetota</taxon>
        <taxon>Actinomycetes</taxon>
        <taxon>Kitasatosporales</taxon>
        <taxon>Streptomycetaceae</taxon>
        <taxon>Streptomyces</taxon>
    </lineage>
</organism>
<dbReference type="GO" id="GO:0016887">
    <property type="term" value="F:ATP hydrolysis activity"/>
    <property type="evidence" value="ECO:0007669"/>
    <property type="project" value="InterPro"/>
</dbReference>
<dbReference type="InterPro" id="IPR050763">
    <property type="entry name" value="ABC_transporter_ATP-binding"/>
</dbReference>
<evidence type="ECO:0000313" key="8">
    <source>
        <dbReference type="EMBL" id="RKN14774.1"/>
    </source>
</evidence>
<proteinExistence type="predicted"/>
<evidence type="ECO:0000313" key="7">
    <source>
        <dbReference type="EMBL" id="RKN04256.1"/>
    </source>
</evidence>
<dbReference type="InterPro" id="IPR027417">
    <property type="entry name" value="P-loop_NTPase"/>
</dbReference>
<accession>A0A3A9W9M0</accession>
<gene>
    <name evidence="8" type="ORF">D7318_28900</name>
    <name evidence="7" type="ORF">D7319_29140</name>
</gene>
<dbReference type="SUPFAM" id="SSF52540">
    <property type="entry name" value="P-loop containing nucleoside triphosphate hydrolases"/>
    <property type="match status" value="1"/>
</dbReference>
<dbReference type="InterPro" id="IPR003439">
    <property type="entry name" value="ABC_transporter-like_ATP-bd"/>
</dbReference>
<comment type="subcellular location">
    <subcellularLocation>
        <location evidence="1">Cell membrane</location>
        <topology evidence="1">Peripheral membrane protein</topology>
    </subcellularLocation>
</comment>
<sequence length="323" mass="35881">MGTPAIEVQGLTREYRTSTGLLRRTARVIPALRGITLTVEPGEIFGLVGPNGAGKTTLIKILTTLLLPTSGQARVLGYDVVSGHRRIRRSINFVYGGERGLYWRLSAEDNLRYFADLYQVPLREANGRVRELLELVGLDDRRQERVEGFSKGMKQRLHLAKSLINRPRVLFLDEPSIGLDPVAARQLRVLVERVRSESGTTILLTSHYMWEMETLSDRIAVLIDGSIRHLDSPQGLRLAAVGSHVVELVLGDDAREETLRAWAGRFGQVVSATASGRRLLQVHTSRPDELNADLATRKLSGIAHFATRDSQLEDAYVLMVEGA</sequence>
<dbReference type="PROSITE" id="PS50893">
    <property type="entry name" value="ABC_TRANSPORTER_2"/>
    <property type="match status" value="1"/>
</dbReference>
<evidence type="ECO:0000256" key="1">
    <source>
        <dbReference type="ARBA" id="ARBA00004202"/>
    </source>
</evidence>
<protein>
    <submittedName>
        <fullName evidence="7">ABC transporter ATP-binding protein</fullName>
    </submittedName>
</protein>
<evidence type="ECO:0000313" key="9">
    <source>
        <dbReference type="Proteomes" id="UP000268652"/>
    </source>
</evidence>